<evidence type="ECO:0000256" key="6">
    <source>
        <dbReference type="ARBA" id="ARBA00022989"/>
    </source>
</evidence>
<evidence type="ECO:0000256" key="3">
    <source>
        <dbReference type="ARBA" id="ARBA00022617"/>
    </source>
</evidence>
<dbReference type="AlphaFoldDB" id="A0AAW0KFG9"/>
<keyword evidence="4" id="KW-0812">Transmembrane</keyword>
<evidence type="ECO:0000256" key="11">
    <source>
        <dbReference type="PIRSR" id="PIRSR602401-1"/>
    </source>
</evidence>
<dbReference type="GO" id="GO:0016705">
    <property type="term" value="F:oxidoreductase activity, acting on paired donors, with incorporation or reduction of molecular oxygen"/>
    <property type="evidence" value="ECO:0007669"/>
    <property type="project" value="InterPro"/>
</dbReference>
<dbReference type="Pfam" id="PF00067">
    <property type="entry name" value="p450"/>
    <property type="match status" value="2"/>
</dbReference>
<keyword evidence="10" id="KW-0472">Membrane</keyword>
<evidence type="ECO:0000256" key="1">
    <source>
        <dbReference type="ARBA" id="ARBA00004167"/>
    </source>
</evidence>
<evidence type="ECO:0000313" key="12">
    <source>
        <dbReference type="EMBL" id="KAK7837283.1"/>
    </source>
</evidence>
<organism evidence="12 13">
    <name type="scientific">Quercus suber</name>
    <name type="common">Cork oak</name>
    <dbReference type="NCBI Taxonomy" id="58331"/>
    <lineage>
        <taxon>Eukaryota</taxon>
        <taxon>Viridiplantae</taxon>
        <taxon>Streptophyta</taxon>
        <taxon>Embryophyta</taxon>
        <taxon>Tracheophyta</taxon>
        <taxon>Spermatophyta</taxon>
        <taxon>Magnoliopsida</taxon>
        <taxon>eudicotyledons</taxon>
        <taxon>Gunneridae</taxon>
        <taxon>Pentapetalae</taxon>
        <taxon>rosids</taxon>
        <taxon>fabids</taxon>
        <taxon>Fagales</taxon>
        <taxon>Fagaceae</taxon>
        <taxon>Quercus</taxon>
    </lineage>
</organism>
<dbReference type="GO" id="GO:0005506">
    <property type="term" value="F:iron ion binding"/>
    <property type="evidence" value="ECO:0007669"/>
    <property type="project" value="InterPro"/>
</dbReference>
<comment type="subcellular location">
    <subcellularLocation>
        <location evidence="1">Membrane</location>
        <topology evidence="1">Single-pass membrane protein</topology>
    </subcellularLocation>
</comment>
<comment type="cofactor">
    <cofactor evidence="11">
        <name>heme</name>
        <dbReference type="ChEBI" id="CHEBI:30413"/>
    </cofactor>
</comment>
<dbReference type="EMBL" id="PKMF04000332">
    <property type="protein sequence ID" value="KAK7837283.1"/>
    <property type="molecule type" value="Genomic_DNA"/>
</dbReference>
<dbReference type="GO" id="GO:0004497">
    <property type="term" value="F:monooxygenase activity"/>
    <property type="evidence" value="ECO:0007669"/>
    <property type="project" value="UniProtKB-KW"/>
</dbReference>
<dbReference type="InterPro" id="IPR001128">
    <property type="entry name" value="Cyt_P450"/>
</dbReference>
<gene>
    <name evidence="12" type="ORF">CFP56_021432</name>
</gene>
<comment type="caution">
    <text evidence="12">The sequence shown here is derived from an EMBL/GenBank/DDBJ whole genome shotgun (WGS) entry which is preliminary data.</text>
</comment>
<proteinExistence type="inferred from homology"/>
<protein>
    <submittedName>
        <fullName evidence="12">Cytochrome p450 714a1</fullName>
    </submittedName>
</protein>
<evidence type="ECO:0000256" key="2">
    <source>
        <dbReference type="ARBA" id="ARBA00010617"/>
    </source>
</evidence>
<keyword evidence="3 11" id="KW-0349">Heme</keyword>
<keyword evidence="13" id="KW-1185">Reference proteome</keyword>
<sequence length="847" mass="96726">MAAQQFFLFCSLTSSLEEIRGPENDRGICNVLIRVCHEVWLKPRQIQSMLWRQGIRGPQPSFPYGNISEIQKIQSSMINNTSDGQPVSENWTHSLFPYLQQWRQEYGPAYMYSTGSKQHLYVSDPELLRELRLKSLNNSLDLGRSSYRGRPFQPLVGDGIIGANGSNWAYQRKLIAPKFFLNKVKNMVGVIELSTIAMMKTWENHIIESEGGVTDMIIDEDLKSLSADIISRACFGSSYSQGNQIFSKITSLQYALSKQSVLLGLFNFRFSHPITLTENKSFFLSPKDIIRIHQDKFISSHEVQQIDMKIESFAKMEQGLVAEIWWSLVVIGACSVLIRVCHEVWLKLRRIRSVLWRQGIRGPQPSFPYGNISEMQKIQSSMINNTSDGQPISENWIHSLFPYLQQWSQEYGPVYMYSTGSKQHMYVSEPELLRELGLIKSLDLGRPSYLAGAFQPLLGDGIIRANGNNWAYQRKLIAPEFFLNKVKNMVGVIEQSTIVMMKTWENRILESEGGVADMIIDEDLKSLSADIISRACFGSSYSQGNQIFSKIASLQDALSKPSVLFGLFNFRFLPTKSNREIWRLKKEVDTLILKVVKDCQKENQKGTIPKKNLLQMMLESAVASDDKVPRRFKTDRFIVDLCKNIYFAGHETTALAASWILMLLALHPEWQECVRTEIHEVCGEQLSNHFQDMEAFRKLKMLTMVIQESIRLYGSAVVMSREAFADIKLGEFVVPKGVHMWFFIPALHRDPENWGLDALEFKLERFAQGISKACKYPQAYLPFGYGSRLCIGQTFAMLELKVVLSLILSKFSFSLSPEYRHSPVFKMLLMPQHGVRLLLTKLQGSLG</sequence>
<evidence type="ECO:0000256" key="7">
    <source>
        <dbReference type="ARBA" id="ARBA00023002"/>
    </source>
</evidence>
<keyword evidence="7" id="KW-0560">Oxidoreductase</keyword>
<dbReference type="PANTHER" id="PTHR24282">
    <property type="entry name" value="CYTOCHROME P450 FAMILY MEMBER"/>
    <property type="match status" value="1"/>
</dbReference>
<dbReference type="InterPro" id="IPR002401">
    <property type="entry name" value="Cyt_P450_E_grp-I"/>
</dbReference>
<feature type="binding site" description="axial binding residue" evidence="11">
    <location>
        <position position="790"/>
    </location>
    <ligand>
        <name>heme</name>
        <dbReference type="ChEBI" id="CHEBI:30413"/>
    </ligand>
    <ligandPart>
        <name>Fe</name>
        <dbReference type="ChEBI" id="CHEBI:18248"/>
    </ligandPart>
</feature>
<keyword evidence="9" id="KW-0503">Monooxygenase</keyword>
<dbReference type="InterPro" id="IPR050665">
    <property type="entry name" value="Cytochrome_P450_Monooxygen"/>
</dbReference>
<dbReference type="PRINTS" id="PR00463">
    <property type="entry name" value="EP450I"/>
</dbReference>
<evidence type="ECO:0000256" key="9">
    <source>
        <dbReference type="ARBA" id="ARBA00023033"/>
    </source>
</evidence>
<dbReference type="InterPro" id="IPR017972">
    <property type="entry name" value="Cyt_P450_CS"/>
</dbReference>
<dbReference type="Gene3D" id="1.10.630.10">
    <property type="entry name" value="Cytochrome P450"/>
    <property type="match status" value="2"/>
</dbReference>
<evidence type="ECO:0000256" key="8">
    <source>
        <dbReference type="ARBA" id="ARBA00023004"/>
    </source>
</evidence>
<dbReference type="GO" id="GO:0016020">
    <property type="term" value="C:membrane"/>
    <property type="evidence" value="ECO:0007669"/>
    <property type="project" value="UniProtKB-SubCell"/>
</dbReference>
<dbReference type="SUPFAM" id="SSF48264">
    <property type="entry name" value="Cytochrome P450"/>
    <property type="match status" value="2"/>
</dbReference>
<keyword evidence="5 11" id="KW-0479">Metal-binding</keyword>
<keyword evidence="8 11" id="KW-0408">Iron</keyword>
<evidence type="ECO:0000313" key="13">
    <source>
        <dbReference type="Proteomes" id="UP000237347"/>
    </source>
</evidence>
<dbReference type="PROSITE" id="PS00086">
    <property type="entry name" value="CYTOCHROME_P450"/>
    <property type="match status" value="1"/>
</dbReference>
<dbReference type="PANTHER" id="PTHR24282:SF130">
    <property type="entry name" value="CYTOCHROME P450 FAMILY PROTEIN"/>
    <property type="match status" value="1"/>
</dbReference>
<evidence type="ECO:0000256" key="5">
    <source>
        <dbReference type="ARBA" id="ARBA00022723"/>
    </source>
</evidence>
<dbReference type="InterPro" id="IPR036396">
    <property type="entry name" value="Cyt_P450_sf"/>
</dbReference>
<keyword evidence="6" id="KW-1133">Transmembrane helix</keyword>
<comment type="similarity">
    <text evidence="2">Belongs to the cytochrome P450 family.</text>
</comment>
<evidence type="ECO:0000256" key="4">
    <source>
        <dbReference type="ARBA" id="ARBA00022692"/>
    </source>
</evidence>
<dbReference type="GO" id="GO:0020037">
    <property type="term" value="F:heme binding"/>
    <property type="evidence" value="ECO:0007669"/>
    <property type="project" value="InterPro"/>
</dbReference>
<name>A0AAW0KFG9_QUESU</name>
<dbReference type="PRINTS" id="PR00385">
    <property type="entry name" value="P450"/>
</dbReference>
<reference evidence="12 13" key="1">
    <citation type="journal article" date="2018" name="Sci. Data">
        <title>The draft genome sequence of cork oak.</title>
        <authorList>
            <person name="Ramos A.M."/>
            <person name="Usie A."/>
            <person name="Barbosa P."/>
            <person name="Barros P.M."/>
            <person name="Capote T."/>
            <person name="Chaves I."/>
            <person name="Simoes F."/>
            <person name="Abreu I."/>
            <person name="Carrasquinho I."/>
            <person name="Faro C."/>
            <person name="Guimaraes J.B."/>
            <person name="Mendonca D."/>
            <person name="Nobrega F."/>
            <person name="Rodrigues L."/>
            <person name="Saibo N.J.M."/>
            <person name="Varela M.C."/>
            <person name="Egas C."/>
            <person name="Matos J."/>
            <person name="Miguel C.M."/>
            <person name="Oliveira M.M."/>
            <person name="Ricardo C.P."/>
            <person name="Goncalves S."/>
        </authorList>
    </citation>
    <scope>NUCLEOTIDE SEQUENCE [LARGE SCALE GENOMIC DNA]</scope>
    <source>
        <strain evidence="13">cv. HL8</strain>
    </source>
</reference>
<evidence type="ECO:0000256" key="10">
    <source>
        <dbReference type="ARBA" id="ARBA00023136"/>
    </source>
</evidence>
<dbReference type="Proteomes" id="UP000237347">
    <property type="component" value="Unassembled WGS sequence"/>
</dbReference>
<accession>A0AAW0KFG9</accession>